<feature type="domain" description="Carbohydrate kinase PfkB" evidence="5">
    <location>
        <begin position="4"/>
        <end position="276"/>
    </location>
</feature>
<evidence type="ECO:0000259" key="5">
    <source>
        <dbReference type="Pfam" id="PF00294"/>
    </source>
</evidence>
<evidence type="ECO:0000313" key="7">
    <source>
        <dbReference type="EMBL" id="TDU83859.1"/>
    </source>
</evidence>
<dbReference type="Proteomes" id="UP000295151">
    <property type="component" value="Unassembled WGS sequence"/>
</dbReference>
<dbReference type="InterPro" id="IPR050385">
    <property type="entry name" value="Archaeal_FAD_synthase"/>
</dbReference>
<keyword evidence="8" id="KW-1185">Reference proteome</keyword>
<keyword evidence="4" id="KW-0119">Carbohydrate metabolism</keyword>
<evidence type="ECO:0000256" key="1">
    <source>
        <dbReference type="ARBA" id="ARBA00022679"/>
    </source>
</evidence>
<evidence type="ECO:0000259" key="6">
    <source>
        <dbReference type="Pfam" id="PF01467"/>
    </source>
</evidence>
<dbReference type="SUPFAM" id="SSF52374">
    <property type="entry name" value="Nucleotidylyl transferase"/>
    <property type="match status" value="1"/>
</dbReference>
<dbReference type="Gene3D" id="3.40.1190.20">
    <property type="match status" value="1"/>
</dbReference>
<keyword evidence="3" id="KW-0511">Multifunctional enzyme</keyword>
<comment type="caution">
    <text evidence="7">The sequence shown here is derived from an EMBL/GenBank/DDBJ whole genome shotgun (WGS) entry which is preliminary data.</text>
</comment>
<dbReference type="NCBIfam" id="TIGR00125">
    <property type="entry name" value="cyt_tran_rel"/>
    <property type="match status" value="1"/>
</dbReference>
<evidence type="ECO:0000256" key="2">
    <source>
        <dbReference type="ARBA" id="ARBA00022695"/>
    </source>
</evidence>
<reference evidence="7 8" key="1">
    <citation type="submission" date="2019-03" db="EMBL/GenBank/DDBJ databases">
        <title>Genomic Encyclopedia of Type Strains, Phase III (KMG-III): the genomes of soil and plant-associated and newly described type strains.</title>
        <authorList>
            <person name="Whitman W."/>
        </authorList>
    </citation>
    <scope>NUCLEOTIDE SEQUENCE [LARGE SCALE GENOMIC DNA]</scope>
    <source>
        <strain evidence="7 8">VKM Ac-2575</strain>
    </source>
</reference>
<dbReference type="InterPro" id="IPR029056">
    <property type="entry name" value="Ribokinase-like"/>
</dbReference>
<dbReference type="RefSeq" id="WP_133983410.1">
    <property type="nucleotide sequence ID" value="NZ_SOCE01000002.1"/>
</dbReference>
<dbReference type="SUPFAM" id="SSF53613">
    <property type="entry name" value="Ribokinase-like"/>
    <property type="match status" value="1"/>
</dbReference>
<feature type="domain" description="Cytidyltransferase-like" evidence="6">
    <location>
        <begin position="320"/>
        <end position="418"/>
    </location>
</feature>
<dbReference type="InterPro" id="IPR014729">
    <property type="entry name" value="Rossmann-like_a/b/a_fold"/>
</dbReference>
<sequence>MTARVVVLGDVLLDRDIEGEVRRIMPDAPAPVVEIGSERDRAGGAGLAAVLLDRPGISVHLLTALADDEPAKRLLNLLTQRIPVTSVLTSPGTRCKTRIRSGGQSLLRMDVEASASSDGSCDIAALEAALDEADALLVSDYGGGVLNHPEVRRVLLDWAGRRPMVWDPHPRGAEPVAGATVVTPNKAEAVRFGSAGVEHPDRLAVELRERWQAWSVAVTDGGNGVFTASGGAQAQFTPVPFRYRGDSCGAGDRFAGTVAARLGAGATTSEAVEAAVQDTADWLAAGGVQATAETVSVAQSLDAEAVVRRVRAAGGTVVATGGCFDILHAGHIASLEAARSLGDALVVLLNSDDSVRRLKGDGRPVNSTEDRCRVLTSLRCVDAVVVFDDDDPRAALQRLRPDIWAKGGDYTAEMLPENPLVTSWGGRVVLMPYLPGRSTTAILEKGTTR</sequence>
<organism evidence="7 8">
    <name type="scientific">Kribbella voronezhensis</name>
    <dbReference type="NCBI Taxonomy" id="2512212"/>
    <lineage>
        <taxon>Bacteria</taxon>
        <taxon>Bacillati</taxon>
        <taxon>Actinomycetota</taxon>
        <taxon>Actinomycetes</taxon>
        <taxon>Propionibacteriales</taxon>
        <taxon>Kribbellaceae</taxon>
        <taxon>Kribbella</taxon>
    </lineage>
</organism>
<dbReference type="Pfam" id="PF00294">
    <property type="entry name" value="PfkB"/>
    <property type="match status" value="1"/>
</dbReference>
<dbReference type="AlphaFoldDB" id="A0A4R7SY55"/>
<keyword evidence="2" id="KW-0548">Nucleotidyltransferase</keyword>
<dbReference type="PANTHER" id="PTHR43793">
    <property type="entry name" value="FAD SYNTHASE"/>
    <property type="match status" value="1"/>
</dbReference>
<dbReference type="EMBL" id="SOCE01000002">
    <property type="protein sequence ID" value="TDU83859.1"/>
    <property type="molecule type" value="Genomic_DNA"/>
</dbReference>
<evidence type="ECO:0000256" key="4">
    <source>
        <dbReference type="ARBA" id="ARBA00023277"/>
    </source>
</evidence>
<keyword evidence="7" id="KW-0418">Kinase</keyword>
<dbReference type="GO" id="GO:0016301">
    <property type="term" value="F:kinase activity"/>
    <property type="evidence" value="ECO:0007669"/>
    <property type="project" value="UniProtKB-KW"/>
</dbReference>
<dbReference type="OrthoDB" id="9802794at2"/>
<dbReference type="GO" id="GO:0016779">
    <property type="term" value="F:nucleotidyltransferase activity"/>
    <property type="evidence" value="ECO:0007669"/>
    <property type="project" value="UniProtKB-KW"/>
</dbReference>
<evidence type="ECO:0000256" key="3">
    <source>
        <dbReference type="ARBA" id="ARBA00023268"/>
    </source>
</evidence>
<proteinExistence type="predicted"/>
<dbReference type="InterPro" id="IPR011611">
    <property type="entry name" value="PfkB_dom"/>
</dbReference>
<dbReference type="InterPro" id="IPR004821">
    <property type="entry name" value="Cyt_trans-like"/>
</dbReference>
<dbReference type="PANTHER" id="PTHR43793:SF2">
    <property type="entry name" value="BIFUNCTIONAL PROTEIN HLDE"/>
    <property type="match status" value="1"/>
</dbReference>
<accession>A0A4R7SY55</accession>
<evidence type="ECO:0000313" key="8">
    <source>
        <dbReference type="Proteomes" id="UP000295151"/>
    </source>
</evidence>
<name>A0A4R7SY55_9ACTN</name>
<protein>
    <submittedName>
        <fullName evidence="7">RfaE bifunctional protein kinase chain/domain/rfaE bifunctional protein nucleotidyltransferase chain/domain</fullName>
    </submittedName>
</protein>
<dbReference type="Pfam" id="PF01467">
    <property type="entry name" value="CTP_transf_like"/>
    <property type="match status" value="1"/>
</dbReference>
<dbReference type="Gene3D" id="3.40.50.620">
    <property type="entry name" value="HUPs"/>
    <property type="match status" value="1"/>
</dbReference>
<gene>
    <name evidence="7" type="ORF">EV138_6323</name>
</gene>
<keyword evidence="1 7" id="KW-0808">Transferase</keyword>